<dbReference type="InterPro" id="IPR029058">
    <property type="entry name" value="AB_hydrolase_fold"/>
</dbReference>
<comment type="caution">
    <text evidence="1">The sequence shown here is derived from an EMBL/GenBank/DDBJ whole genome shotgun (WGS) entry which is preliminary data.</text>
</comment>
<gene>
    <name evidence="1" type="ORF">QTN89_28055</name>
</gene>
<dbReference type="EMBL" id="JASZZN010000037">
    <property type="protein sequence ID" value="MDM4019341.1"/>
    <property type="molecule type" value="Genomic_DNA"/>
</dbReference>
<organism evidence="1 2">
    <name type="scientific">Roseiconus lacunae</name>
    <dbReference type="NCBI Taxonomy" id="2605694"/>
    <lineage>
        <taxon>Bacteria</taxon>
        <taxon>Pseudomonadati</taxon>
        <taxon>Planctomycetota</taxon>
        <taxon>Planctomycetia</taxon>
        <taxon>Pirellulales</taxon>
        <taxon>Pirellulaceae</taxon>
        <taxon>Roseiconus</taxon>
    </lineage>
</organism>
<dbReference type="RefSeq" id="WP_289167466.1">
    <property type="nucleotide sequence ID" value="NZ_JASZZN010000037.1"/>
</dbReference>
<evidence type="ECO:0000313" key="2">
    <source>
        <dbReference type="Proteomes" id="UP001239462"/>
    </source>
</evidence>
<name>A0ABT7PS84_9BACT</name>
<accession>A0ABT7PS84</accession>
<proteinExistence type="predicted"/>
<protein>
    <recommendedName>
        <fullName evidence="3">Alpha/beta hydrolase</fullName>
    </recommendedName>
</protein>
<dbReference type="Proteomes" id="UP001239462">
    <property type="component" value="Unassembled WGS sequence"/>
</dbReference>
<reference evidence="1 2" key="1">
    <citation type="submission" date="2023-06" db="EMBL/GenBank/DDBJ databases">
        <title>Roseiconus lacunae JC819 isolated from Gulf of Mannar region, Tamil Nadu.</title>
        <authorList>
            <person name="Pk S."/>
            <person name="Ch S."/>
            <person name="Ch V.R."/>
        </authorList>
    </citation>
    <scope>NUCLEOTIDE SEQUENCE [LARGE SCALE GENOMIC DNA]</scope>
    <source>
        <strain evidence="1 2">JC819</strain>
    </source>
</reference>
<keyword evidence="2" id="KW-1185">Reference proteome</keyword>
<dbReference type="SUPFAM" id="SSF53474">
    <property type="entry name" value="alpha/beta-Hydrolases"/>
    <property type="match status" value="1"/>
</dbReference>
<sequence>MSKTIILVHGRHFKPAESVLTKNWTEALRHGIQRDEPNAVEAFDAARIEMIYYGDVSNEYLSRVVRERYDENNDIEDRKLCLDELKTYRKSQFSERTYRRLPGASRWREGLADIFAGPLSILGLSDRAINMVAPDMAEYWDDATAFGSRVRAPMVRPLIEAFERNDEICVIAHSLGSLIAYDTFWKFSHMSEYRGSISPDLDFEGKVIDLWITIGSPLSDETVKRNLKGSGNTDIRRYPTNIRRWINFAAEDDFISHDEQLANDYEGMITLGPGRTSSGRLKKSRTKISDVRMYNLSVRGRTSNDAKSNPHHGTGYLISPQVAKAVAEWVS</sequence>
<evidence type="ECO:0000313" key="1">
    <source>
        <dbReference type="EMBL" id="MDM4019341.1"/>
    </source>
</evidence>
<evidence type="ECO:0008006" key="3">
    <source>
        <dbReference type="Google" id="ProtNLM"/>
    </source>
</evidence>